<sequence length="303" mass="35922">MLYKSRSKSSELNTLEILNYRMDLSNKNKQHYFNLKKGYEGEVIFDLLTERLDCDCLILNDLLLEVNNTSFQIDSLLIIQGKIYFYEVKNYEGDFYYEADRFYKKPKYEVVNPFTQLTRTESLLRQLLTSLGYSLQINSFLVFIHPNFNLYQAPLNAPIIFPNQIKAYLNNLNSKPSKLTERHMELAAQLFSLHKNDSPYTQIPTYDYDRLRKGIICPQCQSFSMLVIKQKCICHNCEYQEPKSNAVLSSIREFQVLFPNEKISTNIIYEWCKEMVSKKSIRRILSNHFETVGVRQWTYYKEK</sequence>
<name>A0A498DBU5_9BACI</name>
<evidence type="ECO:0000313" key="3">
    <source>
        <dbReference type="Proteomes" id="UP000270219"/>
    </source>
</evidence>
<protein>
    <submittedName>
        <fullName evidence="2">NERD domain-containing protein</fullName>
    </submittedName>
</protein>
<feature type="domain" description="NERD" evidence="1">
    <location>
        <begin position="37"/>
        <end position="147"/>
    </location>
</feature>
<dbReference type="PROSITE" id="PS50965">
    <property type="entry name" value="NERD"/>
    <property type="match status" value="1"/>
</dbReference>
<accession>A0A498DBU5</accession>
<proteinExistence type="predicted"/>
<evidence type="ECO:0000259" key="1">
    <source>
        <dbReference type="PROSITE" id="PS50965"/>
    </source>
</evidence>
<gene>
    <name evidence="2" type="ORF">D8M04_09330</name>
</gene>
<keyword evidence="3" id="KW-1185">Reference proteome</keyword>
<organism evidence="2 3">
    <name type="scientific">Oceanobacillus piezotolerans</name>
    <dbReference type="NCBI Taxonomy" id="2448030"/>
    <lineage>
        <taxon>Bacteria</taxon>
        <taxon>Bacillati</taxon>
        <taxon>Bacillota</taxon>
        <taxon>Bacilli</taxon>
        <taxon>Bacillales</taxon>
        <taxon>Bacillaceae</taxon>
        <taxon>Oceanobacillus</taxon>
    </lineage>
</organism>
<comment type="caution">
    <text evidence="2">The sequence shown here is derived from an EMBL/GenBank/DDBJ whole genome shotgun (WGS) entry which is preliminary data.</text>
</comment>
<evidence type="ECO:0000313" key="2">
    <source>
        <dbReference type="EMBL" id="RLL45510.1"/>
    </source>
</evidence>
<reference evidence="2 3" key="1">
    <citation type="submission" date="2018-10" db="EMBL/GenBank/DDBJ databases">
        <title>Oceanobacillus sp. YLB-02 draft genome.</title>
        <authorList>
            <person name="Yu L."/>
        </authorList>
    </citation>
    <scope>NUCLEOTIDE SEQUENCE [LARGE SCALE GENOMIC DNA]</scope>
    <source>
        <strain evidence="2 3">YLB-02</strain>
    </source>
</reference>
<dbReference type="InterPro" id="IPR011528">
    <property type="entry name" value="NERD"/>
</dbReference>
<dbReference type="Pfam" id="PF08378">
    <property type="entry name" value="NERD"/>
    <property type="match status" value="1"/>
</dbReference>
<dbReference type="AlphaFoldDB" id="A0A498DBU5"/>
<dbReference type="OrthoDB" id="2164794at2"/>
<dbReference type="Proteomes" id="UP000270219">
    <property type="component" value="Unassembled WGS sequence"/>
</dbReference>
<dbReference type="EMBL" id="RCHR01000003">
    <property type="protein sequence ID" value="RLL45510.1"/>
    <property type="molecule type" value="Genomic_DNA"/>
</dbReference>